<reference evidence="2 5" key="2">
    <citation type="submission" date="2016-09" db="EMBL/GenBank/DDBJ databases">
        <authorList>
            <consortium name="Pathogen Informatics"/>
        </authorList>
    </citation>
    <scope>NUCLEOTIDE SEQUENCE [LARGE SCALE GENOMIC DNA]</scope>
    <source>
        <strain evidence="2 5">82B</strain>
    </source>
</reference>
<gene>
    <name evidence="2" type="ORF">SAMEA2297795_00137</name>
    <name evidence="3" type="ORF">SAMEA2297796_02138</name>
</gene>
<keyword evidence="4" id="KW-1185">Reference proteome</keyword>
<feature type="transmembrane region" description="Helical" evidence="1">
    <location>
        <begin position="7"/>
        <end position="25"/>
    </location>
</feature>
<dbReference type="Pfam" id="PF16284">
    <property type="entry name" value="DUF4930"/>
    <property type="match status" value="1"/>
</dbReference>
<dbReference type="EMBL" id="FMPI01000018">
    <property type="protein sequence ID" value="SCT30437.1"/>
    <property type="molecule type" value="Genomic_DNA"/>
</dbReference>
<dbReference type="EMBL" id="FMPG01000001">
    <property type="protein sequence ID" value="SCS27952.1"/>
    <property type="molecule type" value="Genomic_DNA"/>
</dbReference>
<keyword evidence="1" id="KW-0472">Membrane</keyword>
<evidence type="ECO:0000313" key="5">
    <source>
        <dbReference type="Proteomes" id="UP000095768"/>
    </source>
</evidence>
<dbReference type="Proteomes" id="UP000095412">
    <property type="component" value="Unassembled WGS sequence"/>
</dbReference>
<evidence type="ECO:0008006" key="6">
    <source>
        <dbReference type="Google" id="ProtNLM"/>
    </source>
</evidence>
<dbReference type="RefSeq" id="WP_069996294.1">
    <property type="nucleotide sequence ID" value="NZ_FMPG01000001.1"/>
</dbReference>
<evidence type="ECO:0000313" key="2">
    <source>
        <dbReference type="EMBL" id="SCS27952.1"/>
    </source>
</evidence>
<evidence type="ECO:0000256" key="1">
    <source>
        <dbReference type="SAM" id="Phobius"/>
    </source>
</evidence>
<reference evidence="3 4" key="1">
    <citation type="submission" date="2016-09" db="EMBL/GenBank/DDBJ databases">
        <authorList>
            <consortium name="Pathogen Informatics"/>
            <person name="Sun Q."/>
            <person name="Inoue M."/>
        </authorList>
    </citation>
    <scope>NUCLEOTIDE SEQUENCE [LARGE SCALE GENOMIC DNA]</scope>
    <source>
        <strain evidence="3 4">82C</strain>
    </source>
</reference>
<dbReference type="OrthoDB" id="2411880at2"/>
<keyword evidence="1" id="KW-0812">Transmembrane</keyword>
<dbReference type="AlphaFoldDB" id="A0A1D4GSM5"/>
<accession>A0A1D4GSM5</accession>
<dbReference type="InterPro" id="IPR032561">
    <property type="entry name" value="DUF4930"/>
</dbReference>
<protein>
    <recommendedName>
        <fullName evidence="6">DUF4930 domain-containing protein</fullName>
    </recommendedName>
</protein>
<proteinExistence type="predicted"/>
<evidence type="ECO:0000313" key="3">
    <source>
        <dbReference type="EMBL" id="SCT30437.1"/>
    </source>
</evidence>
<dbReference type="Proteomes" id="UP000095768">
    <property type="component" value="Unassembled WGS sequence"/>
</dbReference>
<name>A0A1D4GSM5_9STAP</name>
<sequence length="152" mass="17537">MRFIFSIIKNIIAIIAIVIIVFFALKYAPFLKDQEWNPVHNNEPSVEHSHSSKQLTGGQRYSVEDNDILNNVPLSQTKNVFDWIDKKEFMSVSGIGRMGYSDNYLAGQRGDEFIIYKFGSDSIRVYKTEIEMEQDLNQLGEHIKLQPPSSYE</sequence>
<evidence type="ECO:0000313" key="4">
    <source>
        <dbReference type="Proteomes" id="UP000095412"/>
    </source>
</evidence>
<organism evidence="2 5">
    <name type="scientific">Staphylococcus caeli</name>
    <dbReference type="NCBI Taxonomy" id="2201815"/>
    <lineage>
        <taxon>Bacteria</taxon>
        <taxon>Bacillati</taxon>
        <taxon>Bacillota</taxon>
        <taxon>Bacilli</taxon>
        <taxon>Bacillales</taxon>
        <taxon>Staphylococcaceae</taxon>
        <taxon>Staphylococcus</taxon>
    </lineage>
</organism>
<keyword evidence="1" id="KW-1133">Transmembrane helix</keyword>